<keyword evidence="7" id="KW-0813">Transport</keyword>
<reference evidence="11 12" key="1">
    <citation type="submission" date="2024-10" db="EMBL/GenBank/DDBJ databases">
        <title>The Natural Products Discovery Center: Release of the First 8490 Sequenced Strains for Exploring Actinobacteria Biosynthetic Diversity.</title>
        <authorList>
            <person name="Kalkreuter E."/>
            <person name="Kautsar S.A."/>
            <person name="Yang D."/>
            <person name="Bader C.D."/>
            <person name="Teijaro C.N."/>
            <person name="Fluegel L."/>
            <person name="Davis C.M."/>
            <person name="Simpson J.R."/>
            <person name="Lauterbach L."/>
            <person name="Steele A.D."/>
            <person name="Gui C."/>
            <person name="Meng S."/>
            <person name="Li G."/>
            <person name="Viehrig K."/>
            <person name="Ye F."/>
            <person name="Su P."/>
            <person name="Kiefer A.F."/>
            <person name="Nichols A."/>
            <person name="Cepeda A.J."/>
            <person name="Yan W."/>
            <person name="Fan B."/>
            <person name="Jiang Y."/>
            <person name="Adhikari A."/>
            <person name="Zheng C.-J."/>
            <person name="Schuster L."/>
            <person name="Cowan T.M."/>
            <person name="Smanski M.J."/>
            <person name="Chevrette M.G."/>
            <person name="De Carvalho L.P.S."/>
            <person name="Shen B."/>
        </authorList>
    </citation>
    <scope>NUCLEOTIDE SEQUENCE [LARGE SCALE GENOMIC DNA]</scope>
    <source>
        <strain evidence="11 12">NPDC087220</strain>
    </source>
</reference>
<evidence type="ECO:0000259" key="9">
    <source>
        <dbReference type="PROSITE" id="PS01033"/>
    </source>
</evidence>
<protein>
    <recommendedName>
        <fullName evidence="3">nitric oxide dioxygenase</fullName>
        <ecNumber evidence="3">1.14.12.17</ecNumber>
    </recommendedName>
</protein>
<evidence type="ECO:0000256" key="3">
    <source>
        <dbReference type="ARBA" id="ARBA00012229"/>
    </source>
</evidence>
<keyword evidence="7" id="KW-0408">Iron</keyword>
<keyword evidence="7" id="KW-0479">Metal-binding</keyword>
<comment type="catalytic activity">
    <reaction evidence="6">
        <text>2 nitric oxide + NADPH + 2 O2 = 2 nitrate + NADP(+) + H(+)</text>
        <dbReference type="Rhea" id="RHEA:19465"/>
        <dbReference type="ChEBI" id="CHEBI:15378"/>
        <dbReference type="ChEBI" id="CHEBI:15379"/>
        <dbReference type="ChEBI" id="CHEBI:16480"/>
        <dbReference type="ChEBI" id="CHEBI:17632"/>
        <dbReference type="ChEBI" id="CHEBI:57783"/>
        <dbReference type="ChEBI" id="CHEBI:58349"/>
        <dbReference type="EC" id="1.14.12.17"/>
    </reaction>
</comment>
<dbReference type="CDD" id="cd19753">
    <property type="entry name" value="Mb-like_oxidoreductase"/>
    <property type="match status" value="1"/>
</dbReference>
<comment type="similarity">
    <text evidence="7">Belongs to the globin family.</text>
</comment>
<dbReference type="SUPFAM" id="SSF46458">
    <property type="entry name" value="Globin-like"/>
    <property type="match status" value="1"/>
</dbReference>
<dbReference type="InterPro" id="IPR017927">
    <property type="entry name" value="FAD-bd_FR_type"/>
</dbReference>
<evidence type="ECO:0000256" key="8">
    <source>
        <dbReference type="SAM" id="MobiDB-lite"/>
    </source>
</evidence>
<evidence type="ECO:0000313" key="12">
    <source>
        <dbReference type="Proteomes" id="UP001617351"/>
    </source>
</evidence>
<dbReference type="InterPro" id="IPR039261">
    <property type="entry name" value="FNR_nucleotide-bd"/>
</dbReference>
<dbReference type="InterPro" id="IPR012292">
    <property type="entry name" value="Globin/Proto"/>
</dbReference>
<dbReference type="PANTHER" id="PTHR47354:SF5">
    <property type="entry name" value="PROTEIN RFBI"/>
    <property type="match status" value="1"/>
</dbReference>
<comment type="catalytic activity">
    <reaction evidence="5">
        <text>2 nitric oxide + NADH + 2 O2 = 2 nitrate + NAD(+) + H(+)</text>
        <dbReference type="Rhea" id="RHEA:19469"/>
        <dbReference type="ChEBI" id="CHEBI:15378"/>
        <dbReference type="ChEBI" id="CHEBI:15379"/>
        <dbReference type="ChEBI" id="CHEBI:16480"/>
        <dbReference type="ChEBI" id="CHEBI:17632"/>
        <dbReference type="ChEBI" id="CHEBI:57540"/>
        <dbReference type="ChEBI" id="CHEBI:57945"/>
        <dbReference type="EC" id="1.14.12.17"/>
    </reaction>
</comment>
<feature type="domain" description="Globin" evidence="9">
    <location>
        <begin position="44"/>
        <end position="177"/>
    </location>
</feature>
<dbReference type="PROSITE" id="PS51384">
    <property type="entry name" value="FAD_FR"/>
    <property type="match status" value="1"/>
</dbReference>
<keyword evidence="4" id="KW-0520">NAD</keyword>
<keyword evidence="7" id="KW-0561">Oxygen transport</keyword>
<gene>
    <name evidence="11" type="ORF">ACIO7M_12985</name>
</gene>
<dbReference type="Gene3D" id="1.10.490.10">
    <property type="entry name" value="Globins"/>
    <property type="match status" value="1"/>
</dbReference>
<comment type="cofactor">
    <cofactor evidence="1">
        <name>FAD</name>
        <dbReference type="ChEBI" id="CHEBI:57692"/>
    </cofactor>
</comment>
<sequence>MNQYDTYHALLARQDAMRLRRRITAPAPAPARVPAAYGRHPDAYDGAADQRLITANLPLAGPSPELIDRLYDAMFEHHPYLRGLFPESMAFQRAHLEQALRHLIDHLHRPDELRAFCTRLGRDHRKLGVRPVHYEVFEASLAEALRGCAGAGWSRDLEQAWLRMLRFAVAAMVAGAEEALAEPPYWNAVVTGHRLCGPDLAVVHARTAEPYPYRAGQYAHLQTPLLPHAWRPCFLACAPRPDGRLEFHVRGGGADEVFEALVARTGVGDRLRIGPAQGVMTVDGAPDRDVLIVAAGTGWAAAKALLEELERGPRPPRTRLFLSAGTPGDLYDTPALAALEDRCPWLRVVPVLGRDAAADADHAALAEAVARGGDWSAHLAYVSGPPAMASATVRQLSALGVPADRIRHDPLTGADPRRPHRYPHGRPQPGPAVRHAEGPVRP</sequence>
<evidence type="ECO:0000256" key="5">
    <source>
        <dbReference type="ARBA" id="ARBA00048649"/>
    </source>
</evidence>
<proteinExistence type="inferred from homology"/>
<dbReference type="InterPro" id="IPR050415">
    <property type="entry name" value="MRET"/>
</dbReference>
<evidence type="ECO:0000256" key="2">
    <source>
        <dbReference type="ARBA" id="ARBA00006401"/>
    </source>
</evidence>
<dbReference type="Pfam" id="PF00042">
    <property type="entry name" value="Globin"/>
    <property type="match status" value="1"/>
</dbReference>
<evidence type="ECO:0000256" key="1">
    <source>
        <dbReference type="ARBA" id="ARBA00001974"/>
    </source>
</evidence>
<dbReference type="RefSeq" id="WP_402380337.1">
    <property type="nucleotide sequence ID" value="NZ_JBIUYY010000005.1"/>
</dbReference>
<evidence type="ECO:0000259" key="10">
    <source>
        <dbReference type="PROSITE" id="PS51384"/>
    </source>
</evidence>
<dbReference type="InterPro" id="IPR000971">
    <property type="entry name" value="Globin"/>
</dbReference>
<dbReference type="PANTHER" id="PTHR47354">
    <property type="entry name" value="NADH OXIDOREDUCTASE HCR"/>
    <property type="match status" value="1"/>
</dbReference>
<dbReference type="Gene3D" id="3.40.50.80">
    <property type="entry name" value="Nucleotide-binding domain of ferredoxin-NADP reductase (FNR) module"/>
    <property type="match status" value="1"/>
</dbReference>
<dbReference type="Gene3D" id="2.40.30.10">
    <property type="entry name" value="Translation factors"/>
    <property type="match status" value="1"/>
</dbReference>
<feature type="domain" description="FAD-binding FR-type" evidence="10">
    <location>
        <begin position="183"/>
        <end position="283"/>
    </location>
</feature>
<accession>A0ABW8EH79</accession>
<comment type="caution">
    <text evidence="11">The sequence shown here is derived from an EMBL/GenBank/DDBJ whole genome shotgun (WGS) entry which is preliminary data.</text>
</comment>
<dbReference type="EMBL" id="JBIUYY010000005">
    <property type="protein sequence ID" value="MFJ2822013.1"/>
    <property type="molecule type" value="Genomic_DNA"/>
</dbReference>
<keyword evidence="12" id="KW-1185">Reference proteome</keyword>
<dbReference type="InterPro" id="IPR009050">
    <property type="entry name" value="Globin-like_sf"/>
</dbReference>
<comment type="similarity">
    <text evidence="2">In the C-terminal section; belongs to the flavoprotein pyridine nucleotide cytochrome reductase family.</text>
</comment>
<dbReference type="InterPro" id="IPR017938">
    <property type="entry name" value="Riboflavin_synthase-like_b-brl"/>
</dbReference>
<dbReference type="SUPFAM" id="SSF52343">
    <property type="entry name" value="Ferredoxin reductase-like, C-terminal NADP-linked domain"/>
    <property type="match status" value="1"/>
</dbReference>
<evidence type="ECO:0000256" key="6">
    <source>
        <dbReference type="ARBA" id="ARBA00049433"/>
    </source>
</evidence>
<evidence type="ECO:0000313" key="11">
    <source>
        <dbReference type="EMBL" id="MFJ2822013.1"/>
    </source>
</evidence>
<name>A0ABW8EH79_STRT5</name>
<dbReference type="PRINTS" id="PR00410">
    <property type="entry name" value="PHEHYDRXLASE"/>
</dbReference>
<dbReference type="SUPFAM" id="SSF63380">
    <property type="entry name" value="Riboflavin synthase domain-like"/>
    <property type="match status" value="1"/>
</dbReference>
<feature type="region of interest" description="Disordered" evidence="8">
    <location>
        <begin position="401"/>
        <end position="442"/>
    </location>
</feature>
<dbReference type="EC" id="1.14.12.17" evidence="3"/>
<dbReference type="Proteomes" id="UP001617351">
    <property type="component" value="Unassembled WGS sequence"/>
</dbReference>
<dbReference type="PROSITE" id="PS01033">
    <property type="entry name" value="GLOBIN"/>
    <property type="match status" value="1"/>
</dbReference>
<organism evidence="11 12">
    <name type="scientific">Streptomyces toxytricini</name>
    <name type="common">Actinomyces toxytricini</name>
    <dbReference type="NCBI Taxonomy" id="67369"/>
    <lineage>
        <taxon>Bacteria</taxon>
        <taxon>Bacillati</taxon>
        <taxon>Actinomycetota</taxon>
        <taxon>Actinomycetes</taxon>
        <taxon>Kitasatosporales</taxon>
        <taxon>Streptomycetaceae</taxon>
        <taxon>Streptomyces</taxon>
    </lineage>
</organism>
<evidence type="ECO:0000256" key="7">
    <source>
        <dbReference type="RuleBase" id="RU000356"/>
    </source>
</evidence>
<keyword evidence="7" id="KW-0349">Heme</keyword>
<evidence type="ECO:0000256" key="4">
    <source>
        <dbReference type="ARBA" id="ARBA00023027"/>
    </source>
</evidence>